<sequence length="612" mass="65287">MQLFNSVVRKYTPPTCTLEVKARESPLSRWVPLKVLKQLTFELYIDNPRHQQAPEVSLWGDGEELEMLHEAVSEYVQDLIDKSHNQLELSLGQPASQSSSVPLLPDEKNNYHLKALPSSEANLARRLAPAEEAESEEIESGYPPPSQPRLMLAASPYLKPRGLLAHDLVLGPLETDESGPIISLSVLQLFDLATALDEYAADVMVMPSLSSQPLSLRNRPIWIYAAAGGLVAAVGLTLALAQMFSRSKQQPQIVVMSPTPQPTLNEDAPLAGNSLPPSLSPTPLASLPPGATPLPPAPGATTLNPNLPNSAGIPAPSNSASLPTSPGLGQPPLSNPQIGSSSLPLNPPTISQIPTYNSSPKLPNSSFPQSSTRNNTRPSFSIPSFNSTPSIKVVPPSKPASVPKTASRQPSRIGTTAQPKQRPPLRIVTPPQSIIASVPQVRVATPPKAPAPPSSSQLRPGRSTGTAGLPKLNPSPPVAFNTDPFPQTLPEVAPSIASSSSNLSPNADNSRSSDDKTRIFDSIPQVAEARNYFQQRWKPPQGLTQSLQYSLIVGSDGSIERIIPLTEAAKMYIDRTSIPVPGGQFVSPLDGKTNAQIRVVLNPDGKVETLLE</sequence>
<dbReference type="eggNOG" id="COG3266">
    <property type="taxonomic scope" value="Bacteria"/>
</dbReference>
<evidence type="ECO:0008006" key="5">
    <source>
        <dbReference type="Google" id="ProtNLM"/>
    </source>
</evidence>
<name>K9W542_9CYAN</name>
<feature type="compositionally biased region" description="Low complexity" evidence="1">
    <location>
        <begin position="272"/>
        <end position="289"/>
    </location>
</feature>
<keyword evidence="4" id="KW-1185">Reference proteome</keyword>
<dbReference type="Pfam" id="PF14233">
    <property type="entry name" value="DUF4335"/>
    <property type="match status" value="1"/>
</dbReference>
<feature type="transmembrane region" description="Helical" evidence="2">
    <location>
        <begin position="221"/>
        <end position="241"/>
    </location>
</feature>
<dbReference type="PATRIC" id="fig|1173022.3.peg.4457"/>
<dbReference type="STRING" id="1173022.Cri9333_4124"/>
<keyword evidence="2" id="KW-0472">Membrane</keyword>
<feature type="compositionally biased region" description="Low complexity" evidence="1">
    <location>
        <begin position="490"/>
        <end position="510"/>
    </location>
</feature>
<feature type="compositionally biased region" description="Polar residues" evidence="1">
    <location>
        <begin position="335"/>
        <end position="386"/>
    </location>
</feature>
<protein>
    <recommendedName>
        <fullName evidence="5">DUF4335 domain-containing protein</fullName>
    </recommendedName>
</protein>
<feature type="region of interest" description="Disordered" evidence="1">
    <location>
        <begin position="128"/>
        <end position="147"/>
    </location>
</feature>
<feature type="region of interest" description="Disordered" evidence="1">
    <location>
        <begin position="250"/>
        <end position="518"/>
    </location>
</feature>
<dbReference type="RefSeq" id="WP_015205016.1">
    <property type="nucleotide sequence ID" value="NC_019753.1"/>
</dbReference>
<accession>K9W542</accession>
<keyword evidence="2" id="KW-1133">Transmembrane helix</keyword>
<keyword evidence="2" id="KW-0812">Transmembrane</keyword>
<dbReference type="KEGG" id="cep:Cri9333_4124"/>
<dbReference type="InterPro" id="IPR025569">
    <property type="entry name" value="DUF4335"/>
</dbReference>
<evidence type="ECO:0000256" key="2">
    <source>
        <dbReference type="SAM" id="Phobius"/>
    </source>
</evidence>
<feature type="compositionally biased region" description="Polar residues" evidence="1">
    <location>
        <begin position="408"/>
        <end position="419"/>
    </location>
</feature>
<proteinExistence type="predicted"/>
<reference evidence="3 4" key="1">
    <citation type="submission" date="2012-06" db="EMBL/GenBank/DDBJ databases">
        <title>Finished chromosome of genome of Crinalium epipsammum PCC 9333.</title>
        <authorList>
            <consortium name="US DOE Joint Genome Institute"/>
            <person name="Gugger M."/>
            <person name="Coursin T."/>
            <person name="Rippka R."/>
            <person name="Tandeau De Marsac N."/>
            <person name="Huntemann M."/>
            <person name="Wei C.-L."/>
            <person name="Han J."/>
            <person name="Detter J.C."/>
            <person name="Han C."/>
            <person name="Tapia R."/>
            <person name="Davenport K."/>
            <person name="Daligault H."/>
            <person name="Erkkila T."/>
            <person name="Gu W."/>
            <person name="Munk A.C.C."/>
            <person name="Teshima H."/>
            <person name="Xu Y."/>
            <person name="Chain P."/>
            <person name="Chen A."/>
            <person name="Krypides N."/>
            <person name="Mavromatis K."/>
            <person name="Markowitz V."/>
            <person name="Szeto E."/>
            <person name="Ivanova N."/>
            <person name="Mikhailova N."/>
            <person name="Ovchinnikova G."/>
            <person name="Pagani I."/>
            <person name="Pati A."/>
            <person name="Goodwin L."/>
            <person name="Peters L."/>
            <person name="Pitluck S."/>
            <person name="Woyke T."/>
            <person name="Kerfeld C."/>
        </authorList>
    </citation>
    <scope>NUCLEOTIDE SEQUENCE [LARGE SCALE GENOMIC DNA]</scope>
    <source>
        <strain evidence="3 4">PCC 9333</strain>
    </source>
</reference>
<gene>
    <name evidence="3" type="ORF">Cri9333_4124</name>
</gene>
<dbReference type="HOGENOM" id="CLU_038555_0_0_3"/>
<dbReference type="EMBL" id="CP003620">
    <property type="protein sequence ID" value="AFZ14919.1"/>
    <property type="molecule type" value="Genomic_DNA"/>
</dbReference>
<feature type="compositionally biased region" description="Low complexity" evidence="1">
    <location>
        <begin position="387"/>
        <end position="407"/>
    </location>
</feature>
<evidence type="ECO:0000256" key="1">
    <source>
        <dbReference type="SAM" id="MobiDB-lite"/>
    </source>
</evidence>
<evidence type="ECO:0000313" key="3">
    <source>
        <dbReference type="EMBL" id="AFZ14919.1"/>
    </source>
</evidence>
<dbReference type="Proteomes" id="UP000010472">
    <property type="component" value="Chromosome"/>
</dbReference>
<organism evidence="3 4">
    <name type="scientific">Crinalium epipsammum PCC 9333</name>
    <dbReference type="NCBI Taxonomy" id="1173022"/>
    <lineage>
        <taxon>Bacteria</taxon>
        <taxon>Bacillati</taxon>
        <taxon>Cyanobacteriota</taxon>
        <taxon>Cyanophyceae</taxon>
        <taxon>Gomontiellales</taxon>
        <taxon>Gomontiellaceae</taxon>
        <taxon>Crinalium</taxon>
    </lineage>
</organism>
<dbReference type="AlphaFoldDB" id="K9W542"/>
<evidence type="ECO:0000313" key="4">
    <source>
        <dbReference type="Proteomes" id="UP000010472"/>
    </source>
</evidence>
<dbReference type="OrthoDB" id="425813at2"/>